<feature type="region of interest" description="Disordered" evidence="1">
    <location>
        <begin position="240"/>
        <end position="283"/>
    </location>
</feature>
<dbReference type="Proteomes" id="UP000193411">
    <property type="component" value="Unassembled WGS sequence"/>
</dbReference>
<protein>
    <submittedName>
        <fullName evidence="2">Uncharacterized protein</fullName>
    </submittedName>
</protein>
<evidence type="ECO:0000313" key="3">
    <source>
        <dbReference type="Proteomes" id="UP000193411"/>
    </source>
</evidence>
<feature type="compositionally biased region" description="Basic and acidic residues" evidence="1">
    <location>
        <begin position="158"/>
        <end position="167"/>
    </location>
</feature>
<feature type="compositionally biased region" description="Polar residues" evidence="1">
    <location>
        <begin position="54"/>
        <end position="70"/>
    </location>
</feature>
<sequence>MAPAPPHSLNSSSSQLGSPPSSMTQMFKLPAFTQAPGPLTDSESDSQGLRRLPSTFQNAAGFSHSQSQSDLAEESPAAAQLKPENTRSATRHLNLATLGVLPQQAGKLGADRARANESGSDTDDGDEDESTAQVDDWDAEEEAETLEAGISDEEEERDFGAADKNEQSDGGGDDDDDFPVRRHKRARRSLAQAIADVSESTEPAVSKDPRLASHAALRAKSSPSVQPKLSLIESLFGAGRGVNASRPPVRSAVSLAPPSKQDQFQFRQPVTFSDPPVNPPQQV</sequence>
<feature type="compositionally biased region" description="Low complexity" evidence="1">
    <location>
        <begin position="7"/>
        <end position="22"/>
    </location>
</feature>
<feature type="region of interest" description="Disordered" evidence="1">
    <location>
        <begin position="1"/>
        <end position="210"/>
    </location>
</feature>
<dbReference type="AlphaFoldDB" id="A0A1Y2HIH3"/>
<gene>
    <name evidence="2" type="ORF">BCR44DRAFT_1500583</name>
</gene>
<organism evidence="2 3">
    <name type="scientific">Catenaria anguillulae PL171</name>
    <dbReference type="NCBI Taxonomy" id="765915"/>
    <lineage>
        <taxon>Eukaryota</taxon>
        <taxon>Fungi</taxon>
        <taxon>Fungi incertae sedis</taxon>
        <taxon>Blastocladiomycota</taxon>
        <taxon>Blastocladiomycetes</taxon>
        <taxon>Blastocladiales</taxon>
        <taxon>Catenariaceae</taxon>
        <taxon>Catenaria</taxon>
    </lineage>
</organism>
<comment type="caution">
    <text evidence="2">The sequence shown here is derived from an EMBL/GenBank/DDBJ whole genome shotgun (WGS) entry which is preliminary data.</text>
</comment>
<feature type="compositionally biased region" description="Acidic residues" evidence="1">
    <location>
        <begin position="120"/>
        <end position="157"/>
    </location>
</feature>
<evidence type="ECO:0000313" key="2">
    <source>
        <dbReference type="EMBL" id="ORZ34390.1"/>
    </source>
</evidence>
<evidence type="ECO:0000256" key="1">
    <source>
        <dbReference type="SAM" id="MobiDB-lite"/>
    </source>
</evidence>
<reference evidence="2 3" key="1">
    <citation type="submission" date="2016-07" db="EMBL/GenBank/DDBJ databases">
        <title>Pervasive Adenine N6-methylation of Active Genes in Fungi.</title>
        <authorList>
            <consortium name="DOE Joint Genome Institute"/>
            <person name="Mondo S.J."/>
            <person name="Dannebaum R.O."/>
            <person name="Kuo R.C."/>
            <person name="Labutti K."/>
            <person name="Haridas S."/>
            <person name="Kuo A."/>
            <person name="Salamov A."/>
            <person name="Ahrendt S.R."/>
            <person name="Lipzen A."/>
            <person name="Sullivan W."/>
            <person name="Andreopoulos W.B."/>
            <person name="Clum A."/>
            <person name="Lindquist E."/>
            <person name="Daum C."/>
            <person name="Ramamoorthy G.K."/>
            <person name="Gryganskyi A."/>
            <person name="Culley D."/>
            <person name="Magnuson J.K."/>
            <person name="James T.Y."/>
            <person name="O'Malley M.A."/>
            <person name="Stajich J.E."/>
            <person name="Spatafora J.W."/>
            <person name="Visel A."/>
            <person name="Grigoriev I.V."/>
        </authorList>
    </citation>
    <scope>NUCLEOTIDE SEQUENCE [LARGE SCALE GENOMIC DNA]</scope>
    <source>
        <strain evidence="2 3">PL171</strain>
    </source>
</reference>
<feature type="compositionally biased region" description="Polar residues" evidence="1">
    <location>
        <begin position="260"/>
        <end position="271"/>
    </location>
</feature>
<dbReference type="EMBL" id="MCFL01000029">
    <property type="protein sequence ID" value="ORZ34390.1"/>
    <property type="molecule type" value="Genomic_DNA"/>
</dbReference>
<accession>A0A1Y2HIH3</accession>
<name>A0A1Y2HIH3_9FUNG</name>
<proteinExistence type="predicted"/>
<keyword evidence="3" id="KW-1185">Reference proteome</keyword>